<evidence type="ECO:0000313" key="2">
    <source>
        <dbReference type="EMBL" id="QNE04751.1"/>
    </source>
</evidence>
<dbReference type="Pfam" id="PF01863">
    <property type="entry name" value="YgjP-like"/>
    <property type="match status" value="1"/>
</dbReference>
<dbReference type="EMBL" id="CP060052">
    <property type="protein sequence ID" value="QNE04751.1"/>
    <property type="molecule type" value="Genomic_DNA"/>
</dbReference>
<evidence type="ECO:0000313" key="3">
    <source>
        <dbReference type="Proteomes" id="UP000515297"/>
    </source>
</evidence>
<dbReference type="CDD" id="cd07344">
    <property type="entry name" value="M48_yhfN_like"/>
    <property type="match status" value="1"/>
</dbReference>
<reference evidence="2 3" key="1">
    <citation type="submission" date="2020-08" db="EMBL/GenBank/DDBJ databases">
        <authorList>
            <person name="Liu G."/>
            <person name="Sun C."/>
        </authorList>
    </citation>
    <scope>NUCLEOTIDE SEQUENCE [LARGE SCALE GENOMIC DNA]</scope>
    <source>
        <strain evidence="2 3">OT19</strain>
    </source>
</reference>
<dbReference type="InterPro" id="IPR053136">
    <property type="entry name" value="UTP_pyrophosphatase-like"/>
</dbReference>
<feature type="domain" description="YgjP-like metallopeptidase" evidence="1">
    <location>
        <begin position="45"/>
        <end position="243"/>
    </location>
</feature>
<evidence type="ECO:0000259" key="1">
    <source>
        <dbReference type="Pfam" id="PF01863"/>
    </source>
</evidence>
<proteinExistence type="predicted"/>
<gene>
    <name evidence="2" type="ORF">H4O24_12500</name>
</gene>
<dbReference type="PANTHER" id="PTHR30399">
    <property type="entry name" value="UNCHARACTERIZED PROTEIN YGJP"/>
    <property type="match status" value="1"/>
</dbReference>
<dbReference type="RefSeq" id="WP_185883997.1">
    <property type="nucleotide sequence ID" value="NZ_CP060052.1"/>
</dbReference>
<protein>
    <submittedName>
        <fullName evidence="2">M48 family metallopeptidase</fullName>
    </submittedName>
</protein>
<dbReference type="InterPro" id="IPR002725">
    <property type="entry name" value="YgjP-like_metallopeptidase"/>
</dbReference>
<dbReference type="PANTHER" id="PTHR30399:SF1">
    <property type="entry name" value="UTP PYROPHOSPHATASE"/>
    <property type="match status" value="1"/>
</dbReference>
<accession>A0A7G6VSN6</accession>
<sequence length="253" mass="28493">MSDRARRGLENFLSRRARPPRELREELALPGGPLPLLVRPHNTARRMTLRLSPDGSEARVTVPLGVPLREGAHFARSRIDWLARQRAAAPQAKQLEHGDSLPFRGMALRIEWDKAARRQPLVMQDMLVLGGPEDGLARRIQRWLEAEALALCRADLAEYCAAAKVDAPDLRLSRATRRWGSCSTSGTVRINWRLIMAPDEVRRSVVAHEVAHLVHFDHSPAFHALLARLHGPGLPAADRWLKREGRSLYLHFG</sequence>
<dbReference type="Gene3D" id="3.30.2010.10">
    <property type="entry name" value="Metalloproteases ('zincins'), catalytic domain"/>
    <property type="match status" value="1"/>
</dbReference>
<dbReference type="AlphaFoldDB" id="A0A7G6VSN6"/>
<dbReference type="Proteomes" id="UP000515297">
    <property type="component" value="Chromosome"/>
</dbReference>
<name>A0A7G6VSN6_9SPHN</name>
<organism evidence="2 3">
    <name type="scientific">Croceicoccus marinus</name>
    <dbReference type="NCBI Taxonomy" id="450378"/>
    <lineage>
        <taxon>Bacteria</taxon>
        <taxon>Pseudomonadati</taxon>
        <taxon>Pseudomonadota</taxon>
        <taxon>Alphaproteobacteria</taxon>
        <taxon>Sphingomonadales</taxon>
        <taxon>Erythrobacteraceae</taxon>
        <taxon>Croceicoccus</taxon>
    </lineage>
</organism>